<feature type="binding site" description="axial binding residue" evidence="9">
    <location>
        <position position="442"/>
    </location>
    <ligand>
        <name>heme</name>
        <dbReference type="ChEBI" id="CHEBI:30413"/>
    </ligand>
    <ligandPart>
        <name>Fe</name>
        <dbReference type="ChEBI" id="CHEBI:18248"/>
    </ligandPart>
</feature>
<dbReference type="InterPro" id="IPR001128">
    <property type="entry name" value="Cyt_P450"/>
</dbReference>
<evidence type="ECO:0000256" key="3">
    <source>
        <dbReference type="ARBA" id="ARBA00010617"/>
    </source>
</evidence>
<dbReference type="AlphaFoldDB" id="A0A162JXB2"/>
<dbReference type="PROSITE" id="PS00086">
    <property type="entry name" value="CYTOCHROME_P450"/>
    <property type="match status" value="1"/>
</dbReference>
<evidence type="ECO:0000256" key="2">
    <source>
        <dbReference type="ARBA" id="ARBA00005179"/>
    </source>
</evidence>
<dbReference type="Pfam" id="PF00067">
    <property type="entry name" value="p450"/>
    <property type="match status" value="1"/>
</dbReference>
<proteinExistence type="inferred from homology"/>
<sequence>MALLPYQTVFKTQPLLTIVLVPICLYLFRLVTSHGRKKRFPEINPPRAFTFGTQARAGEFMSRSRDMLVAGRDRYSDEPYTLHSNGGEVIVLPPALINEMCNHPSLNFTIPAADDGHGYIPGFEPFQANDGVPKLVTRHLSKELRRLIGPMSQEASHGLKRTLTDSTEWHEIDPKGAVMLVVSQITSRIFMGVDLCRDEKWTSSEYTTLAFQTSSSLAAWPRSLRPYVHWLMPSCWRVRSKLNEARSVLAPHLEKRNRLKQEAASRGETIRFDDTIEWFENEVTHGQEPAINQISLSLAAIHTTSDLVLQVILDLAQHSSLIAPLRTELIEVLATQGLTQTSLYNLELMDSVIKESQRMKPTALALMRRLVTEDLELSQGTKLYKGERVIVDPTHMWSSSHYPEPQRYDGYRFLRMRDEASDAHLVSTSAAHVGFGHGRHACPGRFFAAHEIKIALSHLLLKYEWKLVGERPPRPLAFGMAILPDPEARLVIRRRRQEIDIDALETEGN</sequence>
<dbReference type="GO" id="GO:0016705">
    <property type="term" value="F:oxidoreductase activity, acting on paired donors, with incorporation or reduction of molecular oxygen"/>
    <property type="evidence" value="ECO:0007669"/>
    <property type="project" value="InterPro"/>
</dbReference>
<organism evidence="11 12">
    <name type="scientific">Metarhizium rileyi (strain RCEF 4871)</name>
    <name type="common">Nomuraea rileyi</name>
    <dbReference type="NCBI Taxonomy" id="1649241"/>
    <lineage>
        <taxon>Eukaryota</taxon>
        <taxon>Fungi</taxon>
        <taxon>Dikarya</taxon>
        <taxon>Ascomycota</taxon>
        <taxon>Pezizomycotina</taxon>
        <taxon>Sordariomycetes</taxon>
        <taxon>Hypocreomycetidae</taxon>
        <taxon>Hypocreales</taxon>
        <taxon>Clavicipitaceae</taxon>
        <taxon>Metarhizium</taxon>
    </lineage>
</organism>
<dbReference type="GO" id="GO:0004497">
    <property type="term" value="F:monooxygenase activity"/>
    <property type="evidence" value="ECO:0007669"/>
    <property type="project" value="UniProtKB-KW"/>
</dbReference>
<keyword evidence="6 10" id="KW-0560">Oxidoreductase</keyword>
<keyword evidence="5 9" id="KW-0479">Metal-binding</keyword>
<keyword evidence="7 9" id="KW-0408">Iron</keyword>
<evidence type="ECO:0000256" key="1">
    <source>
        <dbReference type="ARBA" id="ARBA00001971"/>
    </source>
</evidence>
<gene>
    <name evidence="11" type="ORF">NOR_00848</name>
</gene>
<evidence type="ECO:0000256" key="4">
    <source>
        <dbReference type="ARBA" id="ARBA00022617"/>
    </source>
</evidence>
<comment type="pathway">
    <text evidence="2">Secondary metabolite biosynthesis.</text>
</comment>
<dbReference type="OrthoDB" id="1844152at2759"/>
<evidence type="ECO:0000313" key="11">
    <source>
        <dbReference type="EMBL" id="OAA50398.1"/>
    </source>
</evidence>
<dbReference type="SUPFAM" id="SSF48264">
    <property type="entry name" value="Cytochrome P450"/>
    <property type="match status" value="1"/>
</dbReference>
<evidence type="ECO:0000256" key="7">
    <source>
        <dbReference type="ARBA" id="ARBA00023004"/>
    </source>
</evidence>
<keyword evidence="12" id="KW-1185">Reference proteome</keyword>
<evidence type="ECO:0000256" key="5">
    <source>
        <dbReference type="ARBA" id="ARBA00022723"/>
    </source>
</evidence>
<comment type="cofactor">
    <cofactor evidence="1 9">
        <name>heme</name>
        <dbReference type="ChEBI" id="CHEBI:30413"/>
    </cofactor>
</comment>
<dbReference type="InterPro" id="IPR002403">
    <property type="entry name" value="Cyt_P450_E_grp-IV"/>
</dbReference>
<dbReference type="PRINTS" id="PR00465">
    <property type="entry name" value="EP450IV"/>
</dbReference>
<dbReference type="PANTHER" id="PTHR46206:SF2">
    <property type="entry name" value="CYTOCHROME P450 MONOOXYGENASE AUSG-RELATED"/>
    <property type="match status" value="1"/>
</dbReference>
<evidence type="ECO:0000256" key="10">
    <source>
        <dbReference type="RuleBase" id="RU000461"/>
    </source>
</evidence>
<dbReference type="PANTHER" id="PTHR46206">
    <property type="entry name" value="CYTOCHROME P450"/>
    <property type="match status" value="1"/>
</dbReference>
<dbReference type="InterPro" id="IPR036396">
    <property type="entry name" value="Cyt_P450_sf"/>
</dbReference>
<evidence type="ECO:0000256" key="9">
    <source>
        <dbReference type="PIRSR" id="PIRSR602403-1"/>
    </source>
</evidence>
<comment type="similarity">
    <text evidence="3 10">Belongs to the cytochrome P450 family.</text>
</comment>
<evidence type="ECO:0000256" key="8">
    <source>
        <dbReference type="ARBA" id="ARBA00023033"/>
    </source>
</evidence>
<dbReference type="Proteomes" id="UP000243498">
    <property type="component" value="Unassembled WGS sequence"/>
</dbReference>
<evidence type="ECO:0000256" key="6">
    <source>
        <dbReference type="ARBA" id="ARBA00023002"/>
    </source>
</evidence>
<dbReference type="GO" id="GO:0005506">
    <property type="term" value="F:iron ion binding"/>
    <property type="evidence" value="ECO:0007669"/>
    <property type="project" value="InterPro"/>
</dbReference>
<dbReference type="STRING" id="1081105.A0A162JXB2"/>
<dbReference type="InterPro" id="IPR017972">
    <property type="entry name" value="Cyt_P450_CS"/>
</dbReference>
<comment type="caution">
    <text evidence="11">The sequence shown here is derived from an EMBL/GenBank/DDBJ whole genome shotgun (WGS) entry which is preliminary data.</text>
</comment>
<dbReference type="OMA" id="IVCDTTH"/>
<dbReference type="Gene3D" id="1.10.630.10">
    <property type="entry name" value="Cytochrome P450"/>
    <property type="match status" value="1"/>
</dbReference>
<name>A0A162JXB2_METRR</name>
<dbReference type="CDD" id="cd11041">
    <property type="entry name" value="CYP503A1-like"/>
    <property type="match status" value="1"/>
</dbReference>
<dbReference type="GO" id="GO:0020037">
    <property type="term" value="F:heme binding"/>
    <property type="evidence" value="ECO:0007669"/>
    <property type="project" value="InterPro"/>
</dbReference>
<reference evidence="11 12" key="1">
    <citation type="journal article" date="2016" name="Genome Biol. Evol.">
        <title>Divergent and convergent evolution of fungal pathogenicity.</title>
        <authorList>
            <person name="Shang Y."/>
            <person name="Xiao G."/>
            <person name="Zheng P."/>
            <person name="Cen K."/>
            <person name="Zhan S."/>
            <person name="Wang C."/>
        </authorList>
    </citation>
    <scope>NUCLEOTIDE SEQUENCE [LARGE SCALE GENOMIC DNA]</scope>
    <source>
        <strain evidence="11 12">RCEF 4871</strain>
    </source>
</reference>
<keyword evidence="4 9" id="KW-0349">Heme</keyword>
<keyword evidence="8 10" id="KW-0503">Monooxygenase</keyword>
<evidence type="ECO:0000313" key="12">
    <source>
        <dbReference type="Proteomes" id="UP000243498"/>
    </source>
</evidence>
<protein>
    <submittedName>
        <fullName evidence="11">Cytochrome P450</fullName>
    </submittedName>
</protein>
<dbReference type="EMBL" id="AZHC01000002">
    <property type="protein sequence ID" value="OAA50398.1"/>
    <property type="molecule type" value="Genomic_DNA"/>
</dbReference>
<accession>A0A162JXB2</accession>